<accession>A0A0L8LGB9</accession>
<proteinExistence type="predicted"/>
<evidence type="ECO:0000313" key="2">
    <source>
        <dbReference type="EMBL" id="KOG37139.1"/>
    </source>
</evidence>
<organism evidence="2 3">
    <name type="scientific">Streptomyces resistomycificus</name>
    <dbReference type="NCBI Taxonomy" id="67356"/>
    <lineage>
        <taxon>Bacteria</taxon>
        <taxon>Bacillati</taxon>
        <taxon>Actinomycetota</taxon>
        <taxon>Actinomycetes</taxon>
        <taxon>Kitasatosporales</taxon>
        <taxon>Streptomycetaceae</taxon>
        <taxon>Streptomyces</taxon>
        <taxon>Streptomyces aurantiacus group</taxon>
    </lineage>
</organism>
<name>A0A0L8LGB9_9ACTN</name>
<reference evidence="3" key="1">
    <citation type="submission" date="2015-07" db="EMBL/GenBank/DDBJ databases">
        <authorList>
            <person name="Ju K.-S."/>
            <person name="Doroghazi J.R."/>
            <person name="Metcalf W.W."/>
        </authorList>
    </citation>
    <scope>NUCLEOTIDE SEQUENCE [LARGE SCALE GENOMIC DNA]</scope>
    <source>
        <strain evidence="3">NRRL 2290</strain>
    </source>
</reference>
<dbReference type="InterPro" id="IPR026467">
    <property type="entry name" value="Ser/Gly_Cys_C_dom"/>
</dbReference>
<evidence type="ECO:0000256" key="1">
    <source>
        <dbReference type="SAM" id="MobiDB-lite"/>
    </source>
</evidence>
<feature type="compositionally biased region" description="Gly residues" evidence="1">
    <location>
        <begin position="181"/>
        <end position="195"/>
    </location>
</feature>
<sequence length="195" mass="20425">MRTGSHRRSAADEAGALDTYDLAFLAGRERRVVDSALIALSERGLLVIRASRVRAVGDEQPDHPIERALVAACPGSRSILATRQSLEHSPEVEEISRRLTARGLLKGSRRRTTRAGRRQLDAAARDESLPAYVLDGPATLRSGPVRRGVLGTHPTPTGLGRSLIRLGKALEDDTSGTAPDSGGGFGCGGGGGGGD</sequence>
<dbReference type="Proteomes" id="UP000037251">
    <property type="component" value="Unassembled WGS sequence"/>
</dbReference>
<evidence type="ECO:0008006" key="4">
    <source>
        <dbReference type="Google" id="ProtNLM"/>
    </source>
</evidence>
<dbReference type="NCBIfam" id="TIGR04222">
    <property type="entry name" value="near_uncomplex"/>
    <property type="match status" value="1"/>
</dbReference>
<keyword evidence="3" id="KW-1185">Reference proteome</keyword>
<dbReference type="RefSeq" id="WP_030038012.1">
    <property type="nucleotide sequence ID" value="NZ_KL575586.1"/>
</dbReference>
<gene>
    <name evidence="2" type="ORF">ADK37_12045</name>
</gene>
<feature type="region of interest" description="Disordered" evidence="1">
    <location>
        <begin position="172"/>
        <end position="195"/>
    </location>
</feature>
<dbReference type="EMBL" id="LGUS01000116">
    <property type="protein sequence ID" value="KOG37139.1"/>
    <property type="molecule type" value="Genomic_DNA"/>
</dbReference>
<comment type="caution">
    <text evidence="2">The sequence shown here is derived from an EMBL/GenBank/DDBJ whole genome shotgun (WGS) entry which is preliminary data.</text>
</comment>
<protein>
    <recommendedName>
        <fullName evidence="4">TIGR04222 domain-containing membrane protein</fullName>
    </recommendedName>
</protein>
<dbReference type="OrthoDB" id="3620552at2"/>
<dbReference type="PATRIC" id="fig|67356.5.peg.2601"/>
<dbReference type="AlphaFoldDB" id="A0A0L8LGB9"/>
<evidence type="ECO:0000313" key="3">
    <source>
        <dbReference type="Proteomes" id="UP000037251"/>
    </source>
</evidence>
<dbReference type="eggNOG" id="ENOG5033FR8">
    <property type="taxonomic scope" value="Bacteria"/>
</dbReference>